<organism evidence="1 2">
    <name type="scientific">Alicyclobacillus fastidiosus</name>
    <dbReference type="NCBI Taxonomy" id="392011"/>
    <lineage>
        <taxon>Bacteria</taxon>
        <taxon>Bacillati</taxon>
        <taxon>Bacillota</taxon>
        <taxon>Bacilli</taxon>
        <taxon>Bacillales</taxon>
        <taxon>Alicyclobacillaceae</taxon>
        <taxon>Alicyclobacillus</taxon>
    </lineage>
</organism>
<dbReference type="Proteomes" id="UP001164761">
    <property type="component" value="Chromosome"/>
</dbReference>
<name>A0ABY6ZCR6_9BACL</name>
<accession>A0ABY6ZCR6</accession>
<gene>
    <name evidence="1" type="ORF">NZD89_18315</name>
</gene>
<protein>
    <submittedName>
        <fullName evidence="1">Uncharacterized protein</fullName>
    </submittedName>
</protein>
<proteinExistence type="predicted"/>
<dbReference type="EMBL" id="CP104067">
    <property type="protein sequence ID" value="WAH40312.1"/>
    <property type="molecule type" value="Genomic_DNA"/>
</dbReference>
<evidence type="ECO:0000313" key="1">
    <source>
        <dbReference type="EMBL" id="WAH40312.1"/>
    </source>
</evidence>
<keyword evidence="2" id="KW-1185">Reference proteome</keyword>
<evidence type="ECO:0000313" key="2">
    <source>
        <dbReference type="Proteomes" id="UP001164761"/>
    </source>
</evidence>
<dbReference type="RefSeq" id="WP_268004208.1">
    <property type="nucleotide sequence ID" value="NZ_BSUT01000001.1"/>
</dbReference>
<reference evidence="1" key="1">
    <citation type="submission" date="2022-08" db="EMBL/GenBank/DDBJ databases">
        <title>Alicyclobacillus fastidiosus DSM 17978, complete genome.</title>
        <authorList>
            <person name="Wang Q."/>
            <person name="Cai R."/>
            <person name="Wang Z."/>
        </authorList>
    </citation>
    <scope>NUCLEOTIDE SEQUENCE</scope>
    <source>
        <strain evidence="1">DSM 17978</strain>
    </source>
</reference>
<sequence length="79" mass="9036">MIHLEWDTRNALSFLEEISDISSINIASAFLELTGVGWIEKLVDKNNLTIDKVRLYLSDEFSRNKPSELLKRLSSIAQV</sequence>
<dbReference type="Gene3D" id="3.30.870.10">
    <property type="entry name" value="Endonuclease Chain A"/>
    <property type="match status" value="1"/>
</dbReference>